<dbReference type="PROSITE" id="PS51898">
    <property type="entry name" value="TYR_RECOMBINASE"/>
    <property type="match status" value="1"/>
</dbReference>
<organism evidence="5 6">
    <name type="scientific">Dorea longicatena</name>
    <dbReference type="NCBI Taxonomy" id="88431"/>
    <lineage>
        <taxon>Bacteria</taxon>
        <taxon>Bacillati</taxon>
        <taxon>Bacillota</taxon>
        <taxon>Clostridia</taxon>
        <taxon>Lachnospirales</taxon>
        <taxon>Lachnospiraceae</taxon>
        <taxon>Dorea</taxon>
    </lineage>
</organism>
<accession>A0A3E5GI74</accession>
<dbReference type="Pfam" id="PF00589">
    <property type="entry name" value="Phage_integrase"/>
    <property type="match status" value="1"/>
</dbReference>
<dbReference type="InterPro" id="IPR010998">
    <property type="entry name" value="Integrase_recombinase_N"/>
</dbReference>
<comment type="caution">
    <text evidence="5">The sequence shown here is derived from an EMBL/GenBank/DDBJ whole genome shotgun (WGS) entry which is preliminary data.</text>
</comment>
<evidence type="ECO:0000313" key="5">
    <source>
        <dbReference type="EMBL" id="RGO34612.1"/>
    </source>
</evidence>
<evidence type="ECO:0000256" key="2">
    <source>
        <dbReference type="ARBA" id="ARBA00023125"/>
    </source>
</evidence>
<proteinExistence type="inferred from homology"/>
<dbReference type="Gene3D" id="1.10.150.130">
    <property type="match status" value="1"/>
</dbReference>
<comment type="similarity">
    <text evidence="1">Belongs to the 'phage' integrase family.</text>
</comment>
<dbReference type="InterPro" id="IPR011010">
    <property type="entry name" value="DNA_brk_join_enz"/>
</dbReference>
<dbReference type="PANTHER" id="PTHR30349:SF64">
    <property type="entry name" value="PROPHAGE INTEGRASE INTD-RELATED"/>
    <property type="match status" value="1"/>
</dbReference>
<gene>
    <name evidence="5" type="ORF">DXB16_03750</name>
</gene>
<evidence type="ECO:0000259" key="4">
    <source>
        <dbReference type="PROSITE" id="PS51898"/>
    </source>
</evidence>
<evidence type="ECO:0000256" key="3">
    <source>
        <dbReference type="ARBA" id="ARBA00023172"/>
    </source>
</evidence>
<dbReference type="CDD" id="cd01189">
    <property type="entry name" value="INT_ICEBs1_C_like"/>
    <property type="match status" value="1"/>
</dbReference>
<name>A0A3E5GI74_9FIRM</name>
<reference evidence="5 6" key="1">
    <citation type="submission" date="2018-08" db="EMBL/GenBank/DDBJ databases">
        <title>A genome reference for cultivated species of the human gut microbiota.</title>
        <authorList>
            <person name="Zou Y."/>
            <person name="Xue W."/>
            <person name="Luo G."/>
        </authorList>
    </citation>
    <scope>NUCLEOTIDE SEQUENCE [LARGE SCALE GENOMIC DNA]</scope>
    <source>
        <strain evidence="5 6">OM02-16</strain>
    </source>
</reference>
<dbReference type="InterPro" id="IPR002104">
    <property type="entry name" value="Integrase_catalytic"/>
</dbReference>
<dbReference type="RefSeq" id="WP_117597497.1">
    <property type="nucleotide sequence ID" value="NZ_CABMEZ010000002.1"/>
</dbReference>
<dbReference type="EMBL" id="QSVN01000002">
    <property type="protein sequence ID" value="RGO34612.1"/>
    <property type="molecule type" value="Genomic_DNA"/>
</dbReference>
<dbReference type="InterPro" id="IPR013762">
    <property type="entry name" value="Integrase-like_cat_sf"/>
</dbReference>
<dbReference type="GO" id="GO:0015074">
    <property type="term" value="P:DNA integration"/>
    <property type="evidence" value="ECO:0007669"/>
    <property type="project" value="InterPro"/>
</dbReference>
<keyword evidence="3" id="KW-0233">DNA recombination</keyword>
<evidence type="ECO:0000313" key="6">
    <source>
        <dbReference type="Proteomes" id="UP000261285"/>
    </source>
</evidence>
<dbReference type="AlphaFoldDB" id="A0A3E5GI74"/>
<dbReference type="PANTHER" id="PTHR30349">
    <property type="entry name" value="PHAGE INTEGRASE-RELATED"/>
    <property type="match status" value="1"/>
</dbReference>
<dbReference type="GO" id="GO:0006310">
    <property type="term" value="P:DNA recombination"/>
    <property type="evidence" value="ECO:0007669"/>
    <property type="project" value="UniProtKB-KW"/>
</dbReference>
<dbReference type="GO" id="GO:0003677">
    <property type="term" value="F:DNA binding"/>
    <property type="evidence" value="ECO:0007669"/>
    <property type="project" value="UniProtKB-KW"/>
</dbReference>
<dbReference type="Gene3D" id="1.10.443.10">
    <property type="entry name" value="Intergrase catalytic core"/>
    <property type="match status" value="1"/>
</dbReference>
<feature type="domain" description="Tyr recombinase" evidence="4">
    <location>
        <begin position="195"/>
        <end position="407"/>
    </location>
</feature>
<dbReference type="Proteomes" id="UP000261285">
    <property type="component" value="Unassembled WGS sequence"/>
</dbReference>
<protein>
    <submittedName>
        <fullName evidence="5">Site-specific integrase</fullName>
    </submittedName>
</protein>
<keyword evidence="2" id="KW-0238">DNA-binding</keyword>
<dbReference type="SUPFAM" id="SSF56349">
    <property type="entry name" value="DNA breaking-rejoining enzymes"/>
    <property type="match status" value="1"/>
</dbReference>
<dbReference type="InterPro" id="IPR050090">
    <property type="entry name" value="Tyrosine_recombinase_XerCD"/>
</dbReference>
<sequence length="435" mass="51779">MNKNQKQFIRPPYDSRFDQLNIINWNFPQNPTFQHGKYCIRFTLILGDGSTLNRQKGGFASAKEAMKYRDNLIVKLTKNQYMPYRFTLKEFYNFWLYYYIIDGCKYAYNTFKYYATPVKRFCEYFRPDTYMDSITTTDLKNFINKCETFSAYKAMMQMIQNSFQYAKNQQIIISNPAPLAIEICKKEKKITKPPTKKNAFTLNELMNLLLTARKMDYTFYLFLLLSASTGARVSETRAICFSKIDFQKKQLLIDCQLGRGYDNEGFDDNTLLSQKRTLKTRNSKRYVPLPDFIMDELYLARARYEETLKNDPEFDENLDFVLFRDHGKAIARPYYYFKKLMKKCNIDCTKHVWHDLRHTYATLLDQNNMNMKVVSEILGHYSEEFTNEVYVIHKPEVIIYDTSEVMNSFIESLKLDSTERTIPVYDISFIQEYLF</sequence>
<evidence type="ECO:0000256" key="1">
    <source>
        <dbReference type="ARBA" id="ARBA00008857"/>
    </source>
</evidence>